<dbReference type="InterPro" id="IPR053147">
    <property type="entry name" value="Hsp_HslJ-like"/>
</dbReference>
<dbReference type="EMBL" id="NHNI01000001">
    <property type="protein sequence ID" value="OZY86470.1"/>
    <property type="molecule type" value="Genomic_DNA"/>
</dbReference>
<dbReference type="Proteomes" id="UP000216101">
    <property type="component" value="Unassembled WGS sequence"/>
</dbReference>
<dbReference type="Pfam" id="PF03724">
    <property type="entry name" value="META"/>
    <property type="match status" value="1"/>
</dbReference>
<evidence type="ECO:0000259" key="2">
    <source>
        <dbReference type="Pfam" id="PF03724"/>
    </source>
</evidence>
<sequence length="141" mass="15223">MNTRFLLYITIGLMSLTGCAHKNTSTAELLNTYWKLVEIKGTAVAVSDNQREPHMVLNAEQRVAGSDGCNRLMGGYQLSGDSLQFTQMASTRMACLQGASQADLIGVTLPQTARYAIQGEQLELRDASGAVIARFKAVALP</sequence>
<evidence type="ECO:0000313" key="3">
    <source>
        <dbReference type="EMBL" id="OZY86470.1"/>
    </source>
</evidence>
<dbReference type="InterPro" id="IPR005184">
    <property type="entry name" value="DUF306_Meta_HslJ"/>
</dbReference>
<name>A0A266Q9G5_9GAMM</name>
<protein>
    <recommendedName>
        <fullName evidence="2">DUF306 domain-containing protein</fullName>
    </recommendedName>
</protein>
<proteinExistence type="predicted"/>
<comment type="caution">
    <text evidence="3">The sequence shown here is derived from an EMBL/GenBank/DDBJ whole genome shotgun (WGS) entry which is preliminary data.</text>
</comment>
<dbReference type="Gene3D" id="2.40.128.270">
    <property type="match status" value="1"/>
</dbReference>
<keyword evidence="1" id="KW-0732">Signal</keyword>
<evidence type="ECO:0000313" key="4">
    <source>
        <dbReference type="Proteomes" id="UP000216101"/>
    </source>
</evidence>
<reference evidence="4" key="1">
    <citation type="submission" date="2017-05" db="EMBL/GenBank/DDBJ databases">
        <authorList>
            <person name="Barney B.M."/>
        </authorList>
    </citation>
    <scope>NUCLEOTIDE SEQUENCE [LARGE SCALE GENOMIC DNA]</scope>
    <source>
        <strain evidence="4">PSBB022</strain>
    </source>
</reference>
<dbReference type="PANTHER" id="PTHR35535:SF1">
    <property type="entry name" value="HEAT SHOCK PROTEIN HSLJ"/>
    <property type="match status" value="1"/>
</dbReference>
<gene>
    <name evidence="3" type="ORF">CBP51_05435</name>
</gene>
<dbReference type="AlphaFoldDB" id="A0A266Q9G5"/>
<evidence type="ECO:0000256" key="1">
    <source>
        <dbReference type="SAM" id="SignalP"/>
    </source>
</evidence>
<keyword evidence="4" id="KW-1185">Reference proteome</keyword>
<dbReference type="InterPro" id="IPR038670">
    <property type="entry name" value="HslJ-like_sf"/>
</dbReference>
<accession>A0A266Q9G5</accession>
<dbReference type="PANTHER" id="PTHR35535">
    <property type="entry name" value="HEAT SHOCK PROTEIN HSLJ"/>
    <property type="match status" value="1"/>
</dbReference>
<dbReference type="PROSITE" id="PS51257">
    <property type="entry name" value="PROKAR_LIPOPROTEIN"/>
    <property type="match status" value="1"/>
</dbReference>
<dbReference type="RefSeq" id="WP_094984129.1">
    <property type="nucleotide sequence ID" value="NZ_NHNI01000001.1"/>
</dbReference>
<feature type="domain" description="DUF306" evidence="2">
    <location>
        <begin position="27"/>
        <end position="136"/>
    </location>
</feature>
<feature type="signal peptide" evidence="1">
    <location>
        <begin position="1"/>
        <end position="22"/>
    </location>
</feature>
<feature type="chain" id="PRO_5012672919" description="DUF306 domain-containing protein" evidence="1">
    <location>
        <begin position="23"/>
        <end position="141"/>
    </location>
</feature>
<organism evidence="3 4">
    <name type="scientific">Cellvibrio mixtus</name>
    <dbReference type="NCBI Taxonomy" id="39650"/>
    <lineage>
        <taxon>Bacteria</taxon>
        <taxon>Pseudomonadati</taxon>
        <taxon>Pseudomonadota</taxon>
        <taxon>Gammaproteobacteria</taxon>
        <taxon>Cellvibrionales</taxon>
        <taxon>Cellvibrionaceae</taxon>
        <taxon>Cellvibrio</taxon>
    </lineage>
</organism>